<evidence type="ECO:0000256" key="1">
    <source>
        <dbReference type="SAM" id="MobiDB-lite"/>
    </source>
</evidence>
<dbReference type="OrthoDB" id="1732448at2759"/>
<name>A0A5N6NXA6_9ASTR</name>
<evidence type="ECO:0000313" key="2">
    <source>
        <dbReference type="EMBL" id="KAD5507895.1"/>
    </source>
</evidence>
<sequence>MYNSEAVQVKGLQDDTTCIVIDILSPEKTHPPMKPSNKTNKQVFKAMSKKRSTEEPPKLDEEEEYFDPDLVEC</sequence>
<keyword evidence="3" id="KW-1185">Reference proteome</keyword>
<organism evidence="2 3">
    <name type="scientific">Mikania micrantha</name>
    <name type="common">bitter vine</name>
    <dbReference type="NCBI Taxonomy" id="192012"/>
    <lineage>
        <taxon>Eukaryota</taxon>
        <taxon>Viridiplantae</taxon>
        <taxon>Streptophyta</taxon>
        <taxon>Embryophyta</taxon>
        <taxon>Tracheophyta</taxon>
        <taxon>Spermatophyta</taxon>
        <taxon>Magnoliopsida</taxon>
        <taxon>eudicotyledons</taxon>
        <taxon>Gunneridae</taxon>
        <taxon>Pentapetalae</taxon>
        <taxon>asterids</taxon>
        <taxon>campanulids</taxon>
        <taxon>Asterales</taxon>
        <taxon>Asteraceae</taxon>
        <taxon>Asteroideae</taxon>
        <taxon>Heliantheae alliance</taxon>
        <taxon>Eupatorieae</taxon>
        <taxon>Mikania</taxon>
    </lineage>
</organism>
<gene>
    <name evidence="2" type="ORF">E3N88_15598</name>
</gene>
<protein>
    <submittedName>
        <fullName evidence="2">Uncharacterized protein</fullName>
    </submittedName>
</protein>
<dbReference type="AlphaFoldDB" id="A0A5N6NXA6"/>
<feature type="region of interest" description="Disordered" evidence="1">
    <location>
        <begin position="46"/>
        <end position="73"/>
    </location>
</feature>
<evidence type="ECO:0000313" key="3">
    <source>
        <dbReference type="Proteomes" id="UP000326396"/>
    </source>
</evidence>
<accession>A0A5N6NXA6</accession>
<reference evidence="2 3" key="1">
    <citation type="submission" date="2019-05" db="EMBL/GenBank/DDBJ databases">
        <title>Mikania micrantha, genome provides insights into the molecular mechanism of rapid growth.</title>
        <authorList>
            <person name="Liu B."/>
        </authorList>
    </citation>
    <scope>NUCLEOTIDE SEQUENCE [LARGE SCALE GENOMIC DNA]</scope>
    <source>
        <strain evidence="2">NLD-2019</strain>
        <tissue evidence="2">Leaf</tissue>
    </source>
</reference>
<proteinExistence type="predicted"/>
<dbReference type="Proteomes" id="UP000326396">
    <property type="component" value="Linkage Group LG16"/>
</dbReference>
<dbReference type="EMBL" id="SZYD01000008">
    <property type="protein sequence ID" value="KAD5507895.1"/>
    <property type="molecule type" value="Genomic_DNA"/>
</dbReference>
<feature type="compositionally biased region" description="Acidic residues" evidence="1">
    <location>
        <begin position="60"/>
        <end position="73"/>
    </location>
</feature>
<comment type="caution">
    <text evidence="2">The sequence shown here is derived from an EMBL/GenBank/DDBJ whole genome shotgun (WGS) entry which is preliminary data.</text>
</comment>